<dbReference type="Proteomes" id="UP000626220">
    <property type="component" value="Unassembled WGS sequence"/>
</dbReference>
<dbReference type="SUPFAM" id="SSF48008">
    <property type="entry name" value="GntR ligand-binding domain-like"/>
    <property type="match status" value="1"/>
</dbReference>
<keyword evidence="2" id="KW-0238">DNA-binding</keyword>
<reference evidence="5" key="1">
    <citation type="journal article" date="2014" name="Int. J. Syst. Evol. Microbiol.">
        <title>Complete genome sequence of Corynebacterium casei LMG S-19264T (=DSM 44701T), isolated from a smear-ripened cheese.</title>
        <authorList>
            <consortium name="US DOE Joint Genome Institute (JGI-PGF)"/>
            <person name="Walter F."/>
            <person name="Albersmeier A."/>
            <person name="Kalinowski J."/>
            <person name="Ruckert C."/>
        </authorList>
    </citation>
    <scope>NUCLEOTIDE SEQUENCE</scope>
    <source>
        <strain evidence="5">KCTC 42650</strain>
    </source>
</reference>
<dbReference type="Pfam" id="PF07729">
    <property type="entry name" value="FCD"/>
    <property type="match status" value="1"/>
</dbReference>
<dbReference type="Gene3D" id="1.20.120.530">
    <property type="entry name" value="GntR ligand-binding domain-like"/>
    <property type="match status" value="1"/>
</dbReference>
<evidence type="ECO:0000313" key="6">
    <source>
        <dbReference type="Proteomes" id="UP000626220"/>
    </source>
</evidence>
<evidence type="ECO:0000256" key="3">
    <source>
        <dbReference type="ARBA" id="ARBA00023163"/>
    </source>
</evidence>
<name>A0A8J3GZH9_9RHOB</name>
<dbReference type="GO" id="GO:0003677">
    <property type="term" value="F:DNA binding"/>
    <property type="evidence" value="ECO:0007669"/>
    <property type="project" value="UniProtKB-KW"/>
</dbReference>
<evidence type="ECO:0000256" key="1">
    <source>
        <dbReference type="ARBA" id="ARBA00023015"/>
    </source>
</evidence>
<protein>
    <recommendedName>
        <fullName evidence="4">GntR C-terminal domain-containing protein</fullName>
    </recommendedName>
</protein>
<organism evidence="5 6">
    <name type="scientific">Seohaeicola zhoushanensis</name>
    <dbReference type="NCBI Taxonomy" id="1569283"/>
    <lineage>
        <taxon>Bacteria</taxon>
        <taxon>Pseudomonadati</taxon>
        <taxon>Pseudomonadota</taxon>
        <taxon>Alphaproteobacteria</taxon>
        <taxon>Rhodobacterales</taxon>
        <taxon>Roseobacteraceae</taxon>
        <taxon>Seohaeicola</taxon>
    </lineage>
</organism>
<sequence>MTLPSKPRKIISTAGTTREFISILKRLTGASPADILAVRLIIEPQAAAAVVSSASGADIKLIREAHEQAVNAEDLAEFEHWDAEFHRRIYAATRNELLISLNNLLGDIRARAPWIRLKKKVITAEKRKEYCGHHEEIIEAISRRNSAGASEMMQRHISAIIEDLFPR</sequence>
<dbReference type="PANTHER" id="PTHR43537:SF24">
    <property type="entry name" value="GLUCONATE OPERON TRANSCRIPTIONAL REPRESSOR"/>
    <property type="match status" value="1"/>
</dbReference>
<accession>A0A8J3GZH9</accession>
<evidence type="ECO:0000259" key="4">
    <source>
        <dbReference type="SMART" id="SM00895"/>
    </source>
</evidence>
<evidence type="ECO:0000313" key="5">
    <source>
        <dbReference type="EMBL" id="GHF55472.1"/>
    </source>
</evidence>
<dbReference type="AlphaFoldDB" id="A0A8J3GZH9"/>
<dbReference type="EMBL" id="BNCJ01000008">
    <property type="protein sequence ID" value="GHF55472.1"/>
    <property type="molecule type" value="Genomic_DNA"/>
</dbReference>
<keyword evidence="6" id="KW-1185">Reference proteome</keyword>
<feature type="domain" description="GntR C-terminal" evidence="4">
    <location>
        <begin position="34"/>
        <end position="159"/>
    </location>
</feature>
<proteinExistence type="predicted"/>
<evidence type="ECO:0000256" key="2">
    <source>
        <dbReference type="ARBA" id="ARBA00023125"/>
    </source>
</evidence>
<keyword evidence="1" id="KW-0805">Transcription regulation</keyword>
<dbReference type="InterPro" id="IPR008920">
    <property type="entry name" value="TF_FadR/GntR_C"/>
</dbReference>
<dbReference type="RefSeq" id="WP_189680785.1">
    <property type="nucleotide sequence ID" value="NZ_BNCJ01000008.1"/>
</dbReference>
<gene>
    <name evidence="5" type="ORF">GCM10017056_28690</name>
</gene>
<comment type="caution">
    <text evidence="5">The sequence shown here is derived from an EMBL/GenBank/DDBJ whole genome shotgun (WGS) entry which is preliminary data.</text>
</comment>
<reference evidence="5" key="2">
    <citation type="submission" date="2020-09" db="EMBL/GenBank/DDBJ databases">
        <authorList>
            <person name="Sun Q."/>
            <person name="Kim S."/>
        </authorList>
    </citation>
    <scope>NUCLEOTIDE SEQUENCE</scope>
    <source>
        <strain evidence="5">KCTC 42650</strain>
    </source>
</reference>
<dbReference type="InterPro" id="IPR011711">
    <property type="entry name" value="GntR_C"/>
</dbReference>
<dbReference type="SMART" id="SM00895">
    <property type="entry name" value="FCD"/>
    <property type="match status" value="1"/>
</dbReference>
<dbReference type="PANTHER" id="PTHR43537">
    <property type="entry name" value="TRANSCRIPTIONAL REGULATOR, GNTR FAMILY"/>
    <property type="match status" value="1"/>
</dbReference>
<keyword evidence="3" id="KW-0804">Transcription</keyword>